<gene>
    <name evidence="2" type="ORF">psyc5s11_49430</name>
</gene>
<name>A0ABM7TBY5_9CLOT</name>
<evidence type="ECO:0000313" key="2">
    <source>
        <dbReference type="EMBL" id="BCZ48876.1"/>
    </source>
</evidence>
<proteinExistence type="predicted"/>
<feature type="compositionally biased region" description="Low complexity" evidence="1">
    <location>
        <begin position="63"/>
        <end position="79"/>
    </location>
</feature>
<evidence type="ECO:0000256" key="1">
    <source>
        <dbReference type="SAM" id="MobiDB-lite"/>
    </source>
</evidence>
<evidence type="ECO:0000313" key="3">
    <source>
        <dbReference type="Proteomes" id="UP000824633"/>
    </source>
</evidence>
<keyword evidence="3" id="KW-1185">Reference proteome</keyword>
<sequence>MGRKKDSKPPINDFEYDEGQVYGFTDEAPIVGNVIASFSCNNASEIQTLELNPASKITDNDHNNNSTTTGAATNETFTSDNNITKDNINIETNTTDQRQLKNISTSTKDIFDNRRTPLPNRATPTIKRTYTLRDSTIRKINELKNVHPDINVCVSSIVDIALDHYHNYILIEGGTQ</sequence>
<dbReference type="EMBL" id="AP024849">
    <property type="protein sequence ID" value="BCZ48876.1"/>
    <property type="molecule type" value="Genomic_DNA"/>
</dbReference>
<feature type="region of interest" description="Disordered" evidence="1">
    <location>
        <begin position="55"/>
        <end position="82"/>
    </location>
</feature>
<dbReference type="Proteomes" id="UP000824633">
    <property type="component" value="Chromosome"/>
</dbReference>
<organism evidence="2 3">
    <name type="scientific">Clostridium gelidum</name>
    <dbReference type="NCBI Taxonomy" id="704125"/>
    <lineage>
        <taxon>Bacteria</taxon>
        <taxon>Bacillati</taxon>
        <taxon>Bacillota</taxon>
        <taxon>Clostridia</taxon>
        <taxon>Eubacteriales</taxon>
        <taxon>Clostridiaceae</taxon>
        <taxon>Clostridium</taxon>
    </lineage>
</organism>
<dbReference type="RefSeq" id="WP_224035108.1">
    <property type="nucleotide sequence ID" value="NZ_AP024849.1"/>
</dbReference>
<accession>A0ABM7TBY5</accession>
<reference evidence="3" key="1">
    <citation type="submission" date="2021-07" db="EMBL/GenBank/DDBJ databases">
        <title>Complete genome sequencing of a Clostridium isolate.</title>
        <authorList>
            <person name="Ueki A."/>
            <person name="Tonouchi A."/>
        </authorList>
    </citation>
    <scope>NUCLEOTIDE SEQUENCE [LARGE SCALE GENOMIC DNA]</scope>
    <source>
        <strain evidence="3">C5S11</strain>
    </source>
</reference>
<protein>
    <submittedName>
        <fullName evidence="2">Uncharacterized protein</fullName>
    </submittedName>
</protein>